<evidence type="ECO:0000313" key="2">
    <source>
        <dbReference type="Proteomes" id="UP001178507"/>
    </source>
</evidence>
<reference evidence="1" key="1">
    <citation type="submission" date="2023-08" db="EMBL/GenBank/DDBJ databases">
        <authorList>
            <person name="Chen Y."/>
            <person name="Shah S."/>
            <person name="Dougan E. K."/>
            <person name="Thang M."/>
            <person name="Chan C."/>
        </authorList>
    </citation>
    <scope>NUCLEOTIDE SEQUENCE</scope>
</reference>
<dbReference type="AlphaFoldDB" id="A0AA36J8F2"/>
<name>A0AA36J8F2_9DINO</name>
<proteinExistence type="predicted"/>
<evidence type="ECO:0000313" key="1">
    <source>
        <dbReference type="EMBL" id="CAJ1400351.1"/>
    </source>
</evidence>
<protein>
    <submittedName>
        <fullName evidence="1">Uncharacterized protein</fullName>
    </submittedName>
</protein>
<sequence>MGVHADLYGFHGGFAHNYIGYLVPNQYGRVLAAVELTGFAAANVTTLALKDVSYSLQQFKGGIQHGIYGFLAPYQNDMAYSLTEVVRFELASLTTGSVSTMDLATVDATLGGFSGIFTDGTYGYLFGGSSYKLVRFLLSDFTTSTVSVLEHNSVNIIGGAALTSNGYLASDSEGPVQSFDLATFAFTTSVQVASQVSSWLSMVESSNRLFLLPLYNGSAIKQYCEASGAASCDGQVNQRSVSTSDFYFDYFQAVVSDGDGNAYTLPQSNGYVWRIDMSSMTPTNGYLSYATMGPYNAGWVFGDWVIATSYSSMDGYLVRFDKATLSSDISDAINLYNTDSRLAYLWGGFSDRNYTYAEPRSVIKLWIYCLQILGHLAKPRRKMQKTKKPCYPMVPGFYGVVARVDMTSVEVKVLDLTLINSARFRGASGGSEKRKGVAVCGGQAYTEFRGGFQDGIWGYLVPNSNVVVRFNLDDFSTVETLDLSFDGILQSFIEGFDAFGTYGFLVPSSYKVARFSLSTFDQASVTSADLSTYDTTFVAGVMRVRTGYILGSSGVLVLLDLATMGTSSISLAATTGWYDVFLGPSGSVVGATNMDYKSYYEVCQETGCLSCPSSGTSAPAWWTSTPPWRPRAMRTSCLSWGRSRIISTPT</sequence>
<dbReference type="Proteomes" id="UP001178507">
    <property type="component" value="Unassembled WGS sequence"/>
</dbReference>
<dbReference type="EMBL" id="CAUJNA010003368">
    <property type="protein sequence ID" value="CAJ1400351.1"/>
    <property type="molecule type" value="Genomic_DNA"/>
</dbReference>
<comment type="caution">
    <text evidence="1">The sequence shown here is derived from an EMBL/GenBank/DDBJ whole genome shotgun (WGS) entry which is preliminary data.</text>
</comment>
<gene>
    <name evidence="1" type="ORF">EVOR1521_LOCUS23697</name>
</gene>
<organism evidence="1 2">
    <name type="scientific">Effrenium voratum</name>
    <dbReference type="NCBI Taxonomy" id="2562239"/>
    <lineage>
        <taxon>Eukaryota</taxon>
        <taxon>Sar</taxon>
        <taxon>Alveolata</taxon>
        <taxon>Dinophyceae</taxon>
        <taxon>Suessiales</taxon>
        <taxon>Symbiodiniaceae</taxon>
        <taxon>Effrenium</taxon>
    </lineage>
</organism>
<accession>A0AA36J8F2</accession>
<keyword evidence="2" id="KW-1185">Reference proteome</keyword>